<accession>A0A914ZCH6</accession>
<sequence length="92" mass="10733">MATVFSQHSQRRGKDTYLIDALFEEIVPNETHYKLQKALMSFAALDVEKPFGNFLRQMINLDPHERAPIGLMLEHPYLRCPSIHLKKQFYAS</sequence>
<evidence type="ECO:0000313" key="2">
    <source>
        <dbReference type="WBParaSite" id="PSU_v2.g9415.t1"/>
    </source>
</evidence>
<protein>
    <submittedName>
        <fullName evidence="2">Uncharacterized protein</fullName>
    </submittedName>
</protein>
<dbReference type="Proteomes" id="UP000887577">
    <property type="component" value="Unplaced"/>
</dbReference>
<proteinExistence type="predicted"/>
<reference evidence="2" key="1">
    <citation type="submission" date="2022-11" db="UniProtKB">
        <authorList>
            <consortium name="WormBaseParasite"/>
        </authorList>
    </citation>
    <scope>IDENTIFICATION</scope>
</reference>
<organism evidence="1 2">
    <name type="scientific">Panagrolaimus superbus</name>
    <dbReference type="NCBI Taxonomy" id="310955"/>
    <lineage>
        <taxon>Eukaryota</taxon>
        <taxon>Metazoa</taxon>
        <taxon>Ecdysozoa</taxon>
        <taxon>Nematoda</taxon>
        <taxon>Chromadorea</taxon>
        <taxon>Rhabditida</taxon>
        <taxon>Tylenchina</taxon>
        <taxon>Panagrolaimomorpha</taxon>
        <taxon>Panagrolaimoidea</taxon>
        <taxon>Panagrolaimidae</taxon>
        <taxon>Panagrolaimus</taxon>
    </lineage>
</organism>
<dbReference type="AlphaFoldDB" id="A0A914ZCH6"/>
<name>A0A914ZCH6_9BILA</name>
<evidence type="ECO:0000313" key="1">
    <source>
        <dbReference type="Proteomes" id="UP000887577"/>
    </source>
</evidence>
<keyword evidence="1" id="KW-1185">Reference proteome</keyword>
<dbReference type="WBParaSite" id="PSU_v2.g9415.t1">
    <property type="protein sequence ID" value="PSU_v2.g9415.t1"/>
    <property type="gene ID" value="PSU_v2.g9415"/>
</dbReference>